<feature type="domain" description="Peptidase S8/S53" evidence="14">
    <location>
        <begin position="169"/>
        <end position="597"/>
    </location>
</feature>
<dbReference type="InterPro" id="IPR046450">
    <property type="entry name" value="PA_dom_sf"/>
</dbReference>
<feature type="active site" description="Charge relay system" evidence="11 12">
    <location>
        <position position="178"/>
    </location>
</feature>
<name>A0AAN9T3V0_PSOTE</name>
<dbReference type="SUPFAM" id="SSF52025">
    <property type="entry name" value="PA domain"/>
    <property type="match status" value="1"/>
</dbReference>
<evidence type="ECO:0000259" key="16">
    <source>
        <dbReference type="Pfam" id="PF05922"/>
    </source>
</evidence>
<keyword evidence="13" id="KW-0812">Transmembrane</keyword>
<dbReference type="CDD" id="cd02120">
    <property type="entry name" value="PA_subtilisin_like"/>
    <property type="match status" value="1"/>
</dbReference>
<evidence type="ECO:0000256" key="6">
    <source>
        <dbReference type="ARBA" id="ARBA00022670"/>
    </source>
</evidence>
<accession>A0AAN9T3V0</accession>
<evidence type="ECO:0000256" key="13">
    <source>
        <dbReference type="SAM" id="Phobius"/>
    </source>
</evidence>
<dbReference type="FunFam" id="3.40.50.200:FF:000006">
    <property type="entry name" value="Subtilisin-like protease SBT1.5"/>
    <property type="match status" value="1"/>
</dbReference>
<keyword evidence="13" id="KW-1133">Transmembrane helix</keyword>
<dbReference type="Gene3D" id="2.60.40.2310">
    <property type="match status" value="1"/>
</dbReference>
<keyword evidence="6 12" id="KW-0645">Protease</keyword>
<keyword evidence="9 12" id="KW-0720">Serine protease</keyword>
<dbReference type="InterPro" id="IPR023827">
    <property type="entry name" value="Peptidase_S8_Asp-AS"/>
</dbReference>
<keyword evidence="8 12" id="KW-0378">Hydrolase</keyword>
<dbReference type="PRINTS" id="PR00723">
    <property type="entry name" value="SUBTILISIN"/>
</dbReference>
<keyword evidence="13" id="KW-0472">Membrane</keyword>
<evidence type="ECO:0000256" key="5">
    <source>
        <dbReference type="ARBA" id="ARBA00022525"/>
    </source>
</evidence>
<dbReference type="InterPro" id="IPR003137">
    <property type="entry name" value="PA_domain"/>
</dbReference>
<dbReference type="InterPro" id="IPR010259">
    <property type="entry name" value="S8pro/Inhibitor_I9"/>
</dbReference>
<organism evidence="18 19">
    <name type="scientific">Psophocarpus tetragonolobus</name>
    <name type="common">Winged bean</name>
    <name type="synonym">Dolichos tetragonolobus</name>
    <dbReference type="NCBI Taxonomy" id="3891"/>
    <lineage>
        <taxon>Eukaryota</taxon>
        <taxon>Viridiplantae</taxon>
        <taxon>Streptophyta</taxon>
        <taxon>Embryophyta</taxon>
        <taxon>Tracheophyta</taxon>
        <taxon>Spermatophyta</taxon>
        <taxon>Magnoliopsida</taxon>
        <taxon>eudicotyledons</taxon>
        <taxon>Gunneridae</taxon>
        <taxon>Pentapetalae</taxon>
        <taxon>rosids</taxon>
        <taxon>fabids</taxon>
        <taxon>Fabales</taxon>
        <taxon>Fabaceae</taxon>
        <taxon>Papilionoideae</taxon>
        <taxon>50 kb inversion clade</taxon>
        <taxon>NPAAA clade</taxon>
        <taxon>indigoferoid/millettioid clade</taxon>
        <taxon>Phaseoleae</taxon>
        <taxon>Psophocarpus</taxon>
    </lineage>
</organism>
<dbReference type="EMBL" id="JAYMYS010000002">
    <property type="protein sequence ID" value="KAK7406197.1"/>
    <property type="molecule type" value="Genomic_DNA"/>
</dbReference>
<evidence type="ECO:0000256" key="4">
    <source>
        <dbReference type="ARBA" id="ARBA00022523"/>
    </source>
</evidence>
<dbReference type="GO" id="GO:0009610">
    <property type="term" value="P:response to symbiotic fungus"/>
    <property type="evidence" value="ECO:0007669"/>
    <property type="project" value="UniProtKB-ARBA"/>
</dbReference>
<dbReference type="Gene3D" id="3.40.50.200">
    <property type="entry name" value="Peptidase S8/S53 domain"/>
    <property type="match status" value="1"/>
</dbReference>
<dbReference type="Gene3D" id="3.50.30.30">
    <property type="match status" value="1"/>
</dbReference>
<dbReference type="Pfam" id="PF00082">
    <property type="entry name" value="Peptidase_S8"/>
    <property type="match status" value="1"/>
</dbReference>
<evidence type="ECO:0000259" key="14">
    <source>
        <dbReference type="Pfam" id="PF00082"/>
    </source>
</evidence>
<evidence type="ECO:0000256" key="8">
    <source>
        <dbReference type="ARBA" id="ARBA00022801"/>
    </source>
</evidence>
<dbReference type="AlphaFoldDB" id="A0AAN9T3V0"/>
<evidence type="ECO:0000256" key="3">
    <source>
        <dbReference type="ARBA" id="ARBA00011073"/>
    </source>
</evidence>
<keyword evidence="19" id="KW-1185">Reference proteome</keyword>
<dbReference type="FunFam" id="3.50.30.30:FF:000005">
    <property type="entry name" value="subtilisin-like protease SBT1.5"/>
    <property type="match status" value="1"/>
</dbReference>
<dbReference type="InterPro" id="IPR034197">
    <property type="entry name" value="Peptidases_S8_3"/>
</dbReference>
<dbReference type="Proteomes" id="UP001386955">
    <property type="component" value="Unassembled WGS sequence"/>
</dbReference>
<gene>
    <name evidence="18" type="ORF">VNO78_07817</name>
</gene>
<feature type="active site" description="Charge relay system" evidence="11 12">
    <location>
        <position position="561"/>
    </location>
</feature>
<comment type="subcellular location">
    <subcellularLocation>
        <location evidence="2">Secreted</location>
        <location evidence="2">Extracellular space</location>
        <location evidence="2">Apoplast</location>
    </subcellularLocation>
</comment>
<dbReference type="PROSITE" id="PS51892">
    <property type="entry name" value="SUBTILASE"/>
    <property type="match status" value="1"/>
</dbReference>
<proteinExistence type="inferred from homology"/>
<comment type="function">
    <text evidence="1">Required for arbuscular mycorrhiza (AM) development during AM symbiosis with AM fungi (e.g. Glomeromycota intraradices).</text>
</comment>
<evidence type="ECO:0000256" key="2">
    <source>
        <dbReference type="ARBA" id="ARBA00004271"/>
    </source>
</evidence>
<evidence type="ECO:0000256" key="1">
    <source>
        <dbReference type="ARBA" id="ARBA00002076"/>
    </source>
</evidence>
<dbReference type="InterPro" id="IPR000209">
    <property type="entry name" value="Peptidase_S8/S53_dom"/>
</dbReference>
<dbReference type="PROSITE" id="PS00136">
    <property type="entry name" value="SUBTILASE_ASP"/>
    <property type="match status" value="1"/>
</dbReference>
<feature type="domain" description="Subtilisin-like protease fibronectin type-III" evidence="17">
    <location>
        <begin position="675"/>
        <end position="775"/>
    </location>
</feature>
<evidence type="ECO:0000256" key="12">
    <source>
        <dbReference type="PROSITE-ProRule" id="PRU01240"/>
    </source>
</evidence>
<dbReference type="Gene3D" id="3.30.70.80">
    <property type="entry name" value="Peptidase S8 propeptide/proteinase inhibitor I9"/>
    <property type="match status" value="1"/>
</dbReference>
<evidence type="ECO:0000313" key="18">
    <source>
        <dbReference type="EMBL" id="KAK7406197.1"/>
    </source>
</evidence>
<dbReference type="InterPro" id="IPR036852">
    <property type="entry name" value="Peptidase_S8/S53_dom_sf"/>
</dbReference>
<keyword evidence="4" id="KW-0052">Apoplast</keyword>
<dbReference type="Pfam" id="PF02225">
    <property type="entry name" value="PA"/>
    <property type="match status" value="1"/>
</dbReference>
<feature type="domain" description="Inhibitor I9" evidence="16">
    <location>
        <begin position="65"/>
        <end position="146"/>
    </location>
</feature>
<evidence type="ECO:0000313" key="19">
    <source>
        <dbReference type="Proteomes" id="UP001386955"/>
    </source>
</evidence>
<dbReference type="Pfam" id="PF05922">
    <property type="entry name" value="Inhibitor_I9"/>
    <property type="match status" value="1"/>
</dbReference>
<feature type="domain" description="PA" evidence="15">
    <location>
        <begin position="395"/>
        <end position="483"/>
    </location>
</feature>
<dbReference type="GO" id="GO:0009609">
    <property type="term" value="P:response to symbiotic bacterium"/>
    <property type="evidence" value="ECO:0007669"/>
    <property type="project" value="UniProtKB-ARBA"/>
</dbReference>
<evidence type="ECO:0000256" key="9">
    <source>
        <dbReference type="ARBA" id="ARBA00022825"/>
    </source>
</evidence>
<evidence type="ECO:0000256" key="11">
    <source>
        <dbReference type="PIRSR" id="PIRSR615500-1"/>
    </source>
</evidence>
<feature type="transmembrane region" description="Helical" evidence="13">
    <location>
        <begin position="12"/>
        <end position="34"/>
    </location>
</feature>
<dbReference type="SUPFAM" id="SSF52743">
    <property type="entry name" value="Subtilisin-like"/>
    <property type="match status" value="1"/>
</dbReference>
<evidence type="ECO:0000256" key="10">
    <source>
        <dbReference type="ARBA" id="ARBA00023180"/>
    </source>
</evidence>
<evidence type="ECO:0000259" key="15">
    <source>
        <dbReference type="Pfam" id="PF02225"/>
    </source>
</evidence>
<dbReference type="GO" id="GO:0006508">
    <property type="term" value="P:proteolysis"/>
    <property type="evidence" value="ECO:0007669"/>
    <property type="project" value="UniProtKB-KW"/>
</dbReference>
<keyword evidence="10" id="KW-0325">Glycoprotein</keyword>
<evidence type="ECO:0000259" key="17">
    <source>
        <dbReference type="Pfam" id="PF17766"/>
    </source>
</evidence>
<keyword evidence="7" id="KW-0732">Signal</keyword>
<dbReference type="InterPro" id="IPR045051">
    <property type="entry name" value="SBT"/>
</dbReference>
<protein>
    <submittedName>
        <fullName evidence="18">Uncharacterized protein</fullName>
    </submittedName>
</protein>
<dbReference type="InterPro" id="IPR041469">
    <property type="entry name" value="Subtilisin-like_FN3"/>
</dbReference>
<comment type="similarity">
    <text evidence="3 12">Belongs to the peptidase S8 family.</text>
</comment>
<dbReference type="PANTHER" id="PTHR10795">
    <property type="entry name" value="PROPROTEIN CONVERTASE SUBTILISIN/KEXIN"/>
    <property type="match status" value="1"/>
</dbReference>
<dbReference type="GO" id="GO:0004252">
    <property type="term" value="F:serine-type endopeptidase activity"/>
    <property type="evidence" value="ECO:0007669"/>
    <property type="project" value="UniProtKB-UniRule"/>
</dbReference>
<comment type="caution">
    <text evidence="18">The sequence shown here is derived from an EMBL/GenBank/DDBJ whole genome shotgun (WGS) entry which is preliminary data.</text>
</comment>
<dbReference type="CDD" id="cd04852">
    <property type="entry name" value="Peptidases_S8_3"/>
    <property type="match status" value="1"/>
</dbReference>
<feature type="active site" description="Charge relay system" evidence="11 12">
    <location>
        <position position="237"/>
    </location>
</feature>
<reference evidence="18 19" key="1">
    <citation type="submission" date="2024-01" db="EMBL/GenBank/DDBJ databases">
        <title>The genomes of 5 underutilized Papilionoideae crops provide insights into root nodulation and disease resistanc.</title>
        <authorList>
            <person name="Jiang F."/>
        </authorList>
    </citation>
    <scope>NUCLEOTIDE SEQUENCE [LARGE SCALE GENOMIC DNA]</scope>
    <source>
        <strain evidence="18">DUOXIRENSHENG_FW03</strain>
        <tissue evidence="18">Leaves</tissue>
    </source>
</reference>
<evidence type="ECO:0000256" key="7">
    <source>
        <dbReference type="ARBA" id="ARBA00022729"/>
    </source>
</evidence>
<dbReference type="InterPro" id="IPR015500">
    <property type="entry name" value="Peptidase_S8_subtilisin-rel"/>
</dbReference>
<dbReference type="Pfam" id="PF17766">
    <property type="entry name" value="fn3_6"/>
    <property type="match status" value="1"/>
</dbReference>
<sequence>MLALLTNRMLTILFINMELILPLSFALMFVLISICPTSAHRHPKFSLPKDYRYFPDEKLEVPILTYIVRVKKVDQGDDSLQSNDLHSWYQSLLPASTKTENQQRITFSYRNVMDGFAVKLTPEEAKALQEKEEVVSARPERIFSLHTTHTPSFLGLHQGLGLWNNSNFGKGIIIGILDTGITPGHPSFRDEGMAAPPAKWKGHCEFTGGRTCNNKLIGARNFVKNPNTTLPVDEVGHGTHTASTAAGTHVKGANVFGNAKGTAVGMAPDAHLAMYKVCEPVGCPESAILAGMDTAIHDGVDVLSLSLGGPSFPFFDDPIALGAFSAIQNGIFVSCSAGNSGPFYSSLSNEAPWILTVGASTIDRKILAIAKLGNGIEFIGQSVYQPNNFTSTLLPLVYAGANGNDSSSNFCAPGSLKNVDVKGKVVLCEIGGFVRRVDKGQEVKNAGGAAMILMNSQIEEFNPFADVHVLPVTHVSFAAGLAIQKYINSTSTPTATILFEGTVIGNPHAPAVTSFSSRGPSFASPGILKPDIIGPGQNILAAWPVSLDNNVPSFNIISGTSMSCPHLSGIAALLKNSHPDWSPAAIKSAIVTTANTVNLGRNPILDQRLRPADVFATGAGHVNPLNANDPGLVYDIEPNDYIPYLCGLNYTDKQVGLILNQNVKCSQVKSIPEAQLNYPSFSIRLGSSSQFYTRTLTNVGPANITYSLEIDAPLAVGISIGPAEITFTEVKQKVTYYVGFYPEDKKIRGKNLFSQGSIKWVSTNGRYSVRIPIAVVFL</sequence>
<keyword evidence="5" id="KW-0964">Secreted</keyword>
<dbReference type="GO" id="GO:0048046">
    <property type="term" value="C:apoplast"/>
    <property type="evidence" value="ECO:0007669"/>
    <property type="project" value="UniProtKB-SubCell"/>
</dbReference>
<dbReference type="InterPro" id="IPR037045">
    <property type="entry name" value="S8pro/Inhibitor_I9_sf"/>
</dbReference>